<dbReference type="PANTHER" id="PTHR42714">
    <property type="entry name" value="TRNA MODIFICATION GTPASE GTPBP3"/>
    <property type="match status" value="1"/>
</dbReference>
<dbReference type="RefSeq" id="WP_220809190.1">
    <property type="nucleotide sequence ID" value="NZ_BPMK01000012.1"/>
</dbReference>
<dbReference type="Gene3D" id="3.40.50.300">
    <property type="entry name" value="P-loop containing nucleotide triphosphate hydrolases"/>
    <property type="match status" value="1"/>
</dbReference>
<dbReference type="InterPro" id="IPR006073">
    <property type="entry name" value="GTP-bd"/>
</dbReference>
<dbReference type="InterPro" id="IPR027417">
    <property type="entry name" value="P-loop_NTPase"/>
</dbReference>
<evidence type="ECO:0000313" key="3">
    <source>
        <dbReference type="Proteomes" id="UP000887222"/>
    </source>
</evidence>
<evidence type="ECO:0000313" key="2">
    <source>
        <dbReference type="EMBL" id="GIZ52770.1"/>
    </source>
</evidence>
<dbReference type="EMBL" id="BPMK01000012">
    <property type="protein sequence ID" value="GIZ52770.1"/>
    <property type="molecule type" value="Genomic_DNA"/>
</dbReference>
<gene>
    <name evidence="2" type="ORF">NCCP691_27840</name>
</gene>
<proteinExistence type="predicted"/>
<dbReference type="PANTHER" id="PTHR42714:SF7">
    <property type="entry name" value="G DOMAIN-CONTAINING PROTEIN"/>
    <property type="match status" value="1"/>
</dbReference>
<dbReference type="Pfam" id="PF01926">
    <property type="entry name" value="MMR_HSR1"/>
    <property type="match status" value="1"/>
</dbReference>
<comment type="caution">
    <text evidence="2">The sequence shown here is derived from an EMBL/GenBank/DDBJ whole genome shotgun (WGS) entry which is preliminary data.</text>
</comment>
<evidence type="ECO:0000259" key="1">
    <source>
        <dbReference type="Pfam" id="PF01926"/>
    </source>
</evidence>
<organism evidence="2 3">
    <name type="scientific">Noviherbaspirillum aridicola</name>
    <dbReference type="NCBI Taxonomy" id="2849687"/>
    <lineage>
        <taxon>Bacteria</taxon>
        <taxon>Pseudomonadati</taxon>
        <taxon>Pseudomonadota</taxon>
        <taxon>Betaproteobacteria</taxon>
        <taxon>Burkholderiales</taxon>
        <taxon>Oxalobacteraceae</taxon>
        <taxon>Noviherbaspirillum</taxon>
    </lineage>
</organism>
<protein>
    <submittedName>
        <fullName evidence="2">GTPase SAR1</fullName>
    </submittedName>
</protein>
<keyword evidence="3" id="KW-1185">Reference proteome</keyword>
<dbReference type="SUPFAM" id="SSF52540">
    <property type="entry name" value="P-loop containing nucleoside triphosphate hydrolases"/>
    <property type="match status" value="1"/>
</dbReference>
<dbReference type="InterPro" id="IPR021871">
    <property type="entry name" value="DUF3482"/>
</dbReference>
<dbReference type="Pfam" id="PF11981">
    <property type="entry name" value="DUF3482"/>
    <property type="match status" value="1"/>
</dbReference>
<dbReference type="Proteomes" id="UP000887222">
    <property type="component" value="Unassembled WGS sequence"/>
</dbReference>
<sequence length="481" mass="51284">MNKPLRIAVVGHTNAGKTSLLRTLMRLASFGEVSDRPGTTRHVEAGDLRGEGGDAIRFFDTPGLEDSVALLEYLHGLGAHLSPPDRIRRFLAGPEAGGVFEQEAKVLRTLLDIDAALYVLDTREAVLPKYRAEMDILSSCGRPILPVLNFAADARSRLGEWQHVLPEHKLHGSVAFDAVAPATGAEEALYRALVFLLPARGGELTAIWDDIRQQIVERRDSACRVIMEALVDLAALRREMQKDDAAGETARQRLVAELREAALQRMRRAVADLLLIYGFQRDEVDEALLPWTGGRWEDDLFNPGVLQDATKKLGAGAAIGAALGLAADVALGGLSLGAGMSIGAAAGGVASQGFGALGRKLANRARGILELSLENEVLWVAAGQLFGLQAALERRGHAAQGRISPAAADKAIETRLKKLMVALQPARALALPPGELRRTDRRRVALAAALQPAARELADALASPGAAGAHGARQWNPGTPV</sequence>
<feature type="domain" description="G" evidence="1">
    <location>
        <begin position="6"/>
        <end position="149"/>
    </location>
</feature>
<accession>A0ABQ4Q6H0</accession>
<name>A0ABQ4Q6H0_9BURK</name>
<reference evidence="2 3" key="1">
    <citation type="journal article" date="2022" name="Int. J. Syst. Evol. Microbiol.">
        <title>Noviherbaspirillum aridicola sp. nov., isolated from an arid soil in Pakistan.</title>
        <authorList>
            <person name="Khan I.U."/>
            <person name="Saqib M."/>
            <person name="Amin A."/>
            <person name="Hussain F."/>
            <person name="Li L."/>
            <person name="Liu Y.H."/>
            <person name="Fang B.Z."/>
            <person name="Ahmed I."/>
            <person name="Li W.J."/>
        </authorList>
    </citation>
    <scope>NUCLEOTIDE SEQUENCE [LARGE SCALE GENOMIC DNA]</scope>
    <source>
        <strain evidence="2 3">NCCP-691</strain>
    </source>
</reference>